<dbReference type="PROSITE" id="PS51257">
    <property type="entry name" value="PROKAR_LIPOPROTEIN"/>
    <property type="match status" value="1"/>
</dbReference>
<keyword evidence="5" id="KW-0449">Lipoprotein</keyword>
<dbReference type="SUPFAM" id="SSF53850">
    <property type="entry name" value="Periplasmic binding protein-like II"/>
    <property type="match status" value="1"/>
</dbReference>
<dbReference type="Proteomes" id="UP000243342">
    <property type="component" value="Unassembled WGS sequence"/>
</dbReference>
<dbReference type="EMBL" id="MLCF01000102">
    <property type="protein sequence ID" value="OIV36314.1"/>
    <property type="molecule type" value="Genomic_DNA"/>
</dbReference>
<keyword evidence="1" id="KW-1003">Cell membrane</keyword>
<evidence type="ECO:0000256" key="4">
    <source>
        <dbReference type="ARBA" id="ARBA00023139"/>
    </source>
</evidence>
<evidence type="ECO:0000313" key="6">
    <source>
        <dbReference type="EMBL" id="OIV36314.1"/>
    </source>
</evidence>
<dbReference type="InterPro" id="IPR050490">
    <property type="entry name" value="Bact_solute-bd_prot1"/>
</dbReference>
<keyword evidence="7" id="KW-1185">Reference proteome</keyword>
<evidence type="ECO:0000256" key="5">
    <source>
        <dbReference type="ARBA" id="ARBA00023288"/>
    </source>
</evidence>
<dbReference type="Gene3D" id="3.40.190.10">
    <property type="entry name" value="Periplasmic binding protein-like II"/>
    <property type="match status" value="1"/>
</dbReference>
<sequence length="446" mass="49203">MLRAGAGALLGGAAAGCAFVPENRAHHLEFLFWGSIYEDRGVHAVSRAFSRRPGRLPVAAQVVGGDYATKINTLVAARQEPDIAYLPAGLAMRLGEGGLLVNLLDYRHKYPQIDDLLPQALHYYTETAAVPQTAVEVMMLWYSTRLFSKAGVPEPPVDTASAWSWDRYLETCDRLTFDEKGRRPSEKGFDPTQVRQFGATAPTTVNTTLYALLRSNGADLFDEKGTRCIIDSDAAVEVVSQIVEMMYEHRVAPSPTLLTSMNTGTALLLKSGRVATTIDGYWNLLDLANAQFPYGAGVLPKFQEPMTAQTSGITGIFKRSQYPEQAVEFYLQMADPRSCPLYKQGLWMPLERSFYTDPKLLATWTDTKIHPAGFDRSTAQPALHNVSPDPTFRIRNSSEVFAQLTPALDPIWLGKHRGTASVRKALRHAADVTTPFLAGVYPDVKM</sequence>
<comment type="caution">
    <text evidence="6">The sequence shown here is derived from an EMBL/GenBank/DDBJ whole genome shotgun (WGS) entry which is preliminary data.</text>
</comment>
<gene>
    <name evidence="6" type="ORF">BIV57_16850</name>
</gene>
<protein>
    <recommendedName>
        <fullName evidence="8">ABC transporter substrate-binding protein</fullName>
    </recommendedName>
</protein>
<keyword evidence="3" id="KW-0472">Membrane</keyword>
<dbReference type="AlphaFoldDB" id="A0A1J7C9J3"/>
<keyword evidence="2" id="KW-0732">Signal</keyword>
<reference evidence="6 7" key="1">
    <citation type="submission" date="2016-10" db="EMBL/GenBank/DDBJ databases">
        <title>Genome sequence of Streptomyces gilvigriseus MUSC 26.</title>
        <authorList>
            <person name="Lee L.-H."/>
            <person name="Ser H.-L."/>
        </authorList>
    </citation>
    <scope>NUCLEOTIDE SEQUENCE [LARGE SCALE GENOMIC DNA]</scope>
    <source>
        <strain evidence="6 7">MUSC 26</strain>
    </source>
</reference>
<dbReference type="STRING" id="1428644.BIV57_16850"/>
<dbReference type="Pfam" id="PF01547">
    <property type="entry name" value="SBP_bac_1"/>
    <property type="match status" value="1"/>
</dbReference>
<dbReference type="PANTHER" id="PTHR43649:SF33">
    <property type="entry name" value="POLYGALACTURONAN_RHAMNOGALACTURONAN-BINDING PROTEIN YTCQ"/>
    <property type="match status" value="1"/>
</dbReference>
<name>A0A1J7C9J3_9ACTN</name>
<evidence type="ECO:0000313" key="7">
    <source>
        <dbReference type="Proteomes" id="UP000243342"/>
    </source>
</evidence>
<organism evidence="6 7">
    <name type="scientific">Mangrovactinospora gilvigrisea</name>
    <dbReference type="NCBI Taxonomy" id="1428644"/>
    <lineage>
        <taxon>Bacteria</taxon>
        <taxon>Bacillati</taxon>
        <taxon>Actinomycetota</taxon>
        <taxon>Actinomycetes</taxon>
        <taxon>Kitasatosporales</taxon>
        <taxon>Streptomycetaceae</taxon>
        <taxon>Mangrovactinospora</taxon>
    </lineage>
</organism>
<evidence type="ECO:0000256" key="2">
    <source>
        <dbReference type="ARBA" id="ARBA00022729"/>
    </source>
</evidence>
<evidence type="ECO:0000256" key="3">
    <source>
        <dbReference type="ARBA" id="ARBA00023136"/>
    </source>
</evidence>
<dbReference type="InterPro" id="IPR006059">
    <property type="entry name" value="SBP"/>
</dbReference>
<dbReference type="PANTHER" id="PTHR43649">
    <property type="entry name" value="ARABINOSE-BINDING PROTEIN-RELATED"/>
    <property type="match status" value="1"/>
</dbReference>
<keyword evidence="4" id="KW-0564">Palmitate</keyword>
<proteinExistence type="predicted"/>
<evidence type="ECO:0000256" key="1">
    <source>
        <dbReference type="ARBA" id="ARBA00022475"/>
    </source>
</evidence>
<dbReference type="RefSeq" id="WP_071657712.1">
    <property type="nucleotide sequence ID" value="NZ_MLCF01000102.1"/>
</dbReference>
<accession>A0A1J7C9J3</accession>
<evidence type="ECO:0008006" key="8">
    <source>
        <dbReference type="Google" id="ProtNLM"/>
    </source>
</evidence>